<feature type="coiled-coil region" evidence="1">
    <location>
        <begin position="623"/>
        <end position="650"/>
    </location>
</feature>
<dbReference type="PANTHER" id="PTHR46753">
    <property type="entry name" value="FYVE AND COILED-COIL DOMAIN-CONTAINING PROTEIN 1"/>
    <property type="match status" value="1"/>
</dbReference>
<dbReference type="GO" id="GO:0072383">
    <property type="term" value="P:plus-end-directed vesicle transport along microtubule"/>
    <property type="evidence" value="ECO:0007669"/>
    <property type="project" value="TreeGrafter"/>
</dbReference>
<sequence>MNYGKFSPQFQPINTNLRMNNGGQNNYSNNQGNQHMMNQGMNPNMSPVLNGMNPSMSPIMNGANPNMGQMMNGANSGNQNKKTNFVPFQPPRVSSQGKFHPVNPASFSPTNFQNQPPIVNNNNKAMEIEISKLQEKLKEAVKINKMATVQINKLNEKVKGFDELKQKYESAKKENNELLEKMEAQQINFTTKNSFIEQKLEESKENLMSLLDVKLKLDQSKNDVESLKKTLKKNNGKMKELTANIEKIQQEKEDYKKEVEQLKEEIKQKEDEYSQNLEQQTISKEQEINNYQQEIEEYKLKIKEYQSSIQSLENTIKEQEDQIEVYKISEGDLTNLKKEFDQNLAQFEIKDKSIEEKTKQLNESIAENENLKKIVAEKEKEAVEYDYLKGVLEKKENEMNEIIKKNEDLEASNKNLSKTLEEEKKSLQEKIEFLEKANEELKKQNDENNITIKNCRSDNERQQIEMKNIENALSEAQEKLSIEKKTVISIQSEYNNCQSMYNQAMEAIKRLEDTQSLLQKQLEDNKMKRDEMTKNFEESQNILEQKANEEQILTQQNEENIAAKDVELRQIKEEFEGAMESIKSQYLEVKIYNDFLRKEIRKLKGIPENILIDEVNTEEIEANKDLYKQIENQRIQIENLKEQLEISLNL</sequence>
<keyword evidence="3" id="KW-1185">Reference proteome</keyword>
<accession>A0A1Y1VK87</accession>
<evidence type="ECO:0000313" key="2">
    <source>
        <dbReference type="EMBL" id="ORX58492.1"/>
    </source>
</evidence>
<dbReference type="GO" id="GO:1901098">
    <property type="term" value="P:positive regulation of autophagosome maturation"/>
    <property type="evidence" value="ECO:0007669"/>
    <property type="project" value="TreeGrafter"/>
</dbReference>
<dbReference type="Gene3D" id="1.10.287.1490">
    <property type="match status" value="1"/>
</dbReference>
<evidence type="ECO:0000313" key="3">
    <source>
        <dbReference type="Proteomes" id="UP000193719"/>
    </source>
</evidence>
<dbReference type="AlphaFoldDB" id="A0A1Y1VK87"/>
<gene>
    <name evidence="2" type="ORF">BCR36DRAFT_112995</name>
</gene>
<feature type="coiled-coil region" evidence="1">
    <location>
        <begin position="123"/>
        <end position="329"/>
    </location>
</feature>
<dbReference type="PANTHER" id="PTHR46753:SF2">
    <property type="entry name" value="FYVE AND COILED-COIL DOMAIN-CONTAINING PROTEIN 1"/>
    <property type="match status" value="1"/>
</dbReference>
<reference evidence="2 3" key="1">
    <citation type="submission" date="2016-08" db="EMBL/GenBank/DDBJ databases">
        <title>Genomes of anaerobic fungi encode conserved fungal cellulosomes for biomass hydrolysis.</title>
        <authorList>
            <consortium name="DOE Joint Genome Institute"/>
            <person name="Haitjema C.H."/>
            <person name="Gilmore S.P."/>
            <person name="Henske J.K."/>
            <person name="Solomon K.V."/>
            <person name="De Groot R."/>
            <person name="Kuo A."/>
            <person name="Mondo S.J."/>
            <person name="Salamov A.A."/>
            <person name="Labutti K."/>
            <person name="Zhao Z."/>
            <person name="Chiniquy J."/>
            <person name="Barry K."/>
            <person name="Brewer H.M."/>
            <person name="Purvine S.O."/>
            <person name="Wright A.T."/>
            <person name="Boxma B."/>
            <person name="Van Alen T."/>
            <person name="Hackstein J.H."/>
            <person name="Baker S.E."/>
            <person name="Grigoriev I.V."/>
            <person name="O'Malley M.A."/>
        </authorList>
    </citation>
    <scope>NUCLEOTIDE SEQUENCE [LARGE SCALE GENOMIC DNA]</scope>
    <source>
        <strain evidence="3">finn</strain>
    </source>
</reference>
<keyword evidence="1" id="KW-0175">Coiled coil</keyword>
<dbReference type="Proteomes" id="UP000193719">
    <property type="component" value="Unassembled WGS sequence"/>
</dbReference>
<comment type="caution">
    <text evidence="2">The sequence shown here is derived from an EMBL/GenBank/DDBJ whole genome shotgun (WGS) entry which is preliminary data.</text>
</comment>
<organism evidence="2 3">
    <name type="scientific">Piromyces finnis</name>
    <dbReference type="NCBI Taxonomy" id="1754191"/>
    <lineage>
        <taxon>Eukaryota</taxon>
        <taxon>Fungi</taxon>
        <taxon>Fungi incertae sedis</taxon>
        <taxon>Chytridiomycota</taxon>
        <taxon>Chytridiomycota incertae sedis</taxon>
        <taxon>Neocallimastigomycetes</taxon>
        <taxon>Neocallimastigales</taxon>
        <taxon>Neocallimastigaceae</taxon>
        <taxon>Piromyces</taxon>
    </lineage>
</organism>
<reference evidence="2 3" key="2">
    <citation type="submission" date="2016-08" db="EMBL/GenBank/DDBJ databases">
        <title>Pervasive Adenine N6-methylation of Active Genes in Fungi.</title>
        <authorList>
            <consortium name="DOE Joint Genome Institute"/>
            <person name="Mondo S.J."/>
            <person name="Dannebaum R.O."/>
            <person name="Kuo R.C."/>
            <person name="Labutti K."/>
            <person name="Haridas S."/>
            <person name="Kuo A."/>
            <person name="Salamov A."/>
            <person name="Ahrendt S.R."/>
            <person name="Lipzen A."/>
            <person name="Sullivan W."/>
            <person name="Andreopoulos W.B."/>
            <person name="Clum A."/>
            <person name="Lindquist E."/>
            <person name="Daum C."/>
            <person name="Ramamoorthy G.K."/>
            <person name="Gryganskyi A."/>
            <person name="Culley D."/>
            <person name="Magnuson J.K."/>
            <person name="James T.Y."/>
            <person name="O'Malley M.A."/>
            <person name="Stajich J.E."/>
            <person name="Spatafora J.W."/>
            <person name="Visel A."/>
            <person name="Grigoriev I.V."/>
        </authorList>
    </citation>
    <scope>NUCLEOTIDE SEQUENCE [LARGE SCALE GENOMIC DNA]</scope>
    <source>
        <strain evidence="3">finn</strain>
    </source>
</reference>
<proteinExistence type="predicted"/>
<dbReference type="GO" id="GO:0005776">
    <property type="term" value="C:autophagosome"/>
    <property type="evidence" value="ECO:0007669"/>
    <property type="project" value="TreeGrafter"/>
</dbReference>
<protein>
    <submittedName>
        <fullName evidence="2">Uncharacterized protein</fullName>
    </submittedName>
</protein>
<name>A0A1Y1VK87_9FUNG</name>
<dbReference type="EMBL" id="MCFH01000004">
    <property type="protein sequence ID" value="ORX58492.1"/>
    <property type="molecule type" value="Genomic_DNA"/>
</dbReference>
<dbReference type="STRING" id="1754191.A0A1Y1VK87"/>
<evidence type="ECO:0000256" key="1">
    <source>
        <dbReference type="SAM" id="Coils"/>
    </source>
</evidence>
<dbReference type="GO" id="GO:0005770">
    <property type="term" value="C:late endosome"/>
    <property type="evidence" value="ECO:0007669"/>
    <property type="project" value="TreeGrafter"/>
</dbReference>
<feature type="coiled-coil region" evidence="1">
    <location>
        <begin position="354"/>
        <end position="549"/>
    </location>
</feature>